<dbReference type="EMBL" id="JH930468">
    <property type="protein sequence ID" value="EKM61483.1"/>
    <property type="molecule type" value="Genomic_DNA"/>
</dbReference>
<feature type="region of interest" description="Disordered" evidence="1">
    <location>
        <begin position="397"/>
        <end position="446"/>
    </location>
</feature>
<dbReference type="InParanoid" id="K5WC13"/>
<organism evidence="2 3">
    <name type="scientific">Phanerochaete carnosa (strain HHB-10118-sp)</name>
    <name type="common">White-rot fungus</name>
    <name type="synonym">Peniophora carnosa</name>
    <dbReference type="NCBI Taxonomy" id="650164"/>
    <lineage>
        <taxon>Eukaryota</taxon>
        <taxon>Fungi</taxon>
        <taxon>Dikarya</taxon>
        <taxon>Basidiomycota</taxon>
        <taxon>Agaricomycotina</taxon>
        <taxon>Agaricomycetes</taxon>
        <taxon>Polyporales</taxon>
        <taxon>Phanerochaetaceae</taxon>
        <taxon>Phanerochaete</taxon>
    </lineage>
</organism>
<feature type="compositionally biased region" description="Basic and acidic residues" evidence="1">
    <location>
        <begin position="397"/>
        <end position="406"/>
    </location>
</feature>
<feature type="compositionally biased region" description="Polar residues" evidence="1">
    <location>
        <begin position="422"/>
        <end position="431"/>
    </location>
</feature>
<evidence type="ECO:0000313" key="3">
    <source>
        <dbReference type="Proteomes" id="UP000008370"/>
    </source>
</evidence>
<accession>K5WC13</accession>
<dbReference type="OrthoDB" id="2758154at2759"/>
<evidence type="ECO:0000256" key="1">
    <source>
        <dbReference type="SAM" id="MobiDB-lite"/>
    </source>
</evidence>
<name>K5WC13_PHACS</name>
<dbReference type="AlphaFoldDB" id="K5WC13"/>
<dbReference type="GeneID" id="18914264"/>
<dbReference type="KEGG" id="pco:PHACADRAFT_248126"/>
<keyword evidence="3" id="KW-1185">Reference proteome</keyword>
<evidence type="ECO:0000313" key="2">
    <source>
        <dbReference type="EMBL" id="EKM61483.1"/>
    </source>
</evidence>
<dbReference type="RefSeq" id="XP_007390895.1">
    <property type="nucleotide sequence ID" value="XM_007390833.1"/>
</dbReference>
<reference evidence="2 3" key="1">
    <citation type="journal article" date="2012" name="BMC Genomics">
        <title>Comparative genomics of the white-rot fungi, Phanerochaete carnosa and P. chrysosporium, to elucidate the genetic basis of the distinct wood types they colonize.</title>
        <authorList>
            <person name="Suzuki H."/>
            <person name="MacDonald J."/>
            <person name="Syed K."/>
            <person name="Salamov A."/>
            <person name="Hori C."/>
            <person name="Aerts A."/>
            <person name="Henrissat B."/>
            <person name="Wiebenga A."/>
            <person name="vanKuyk P.A."/>
            <person name="Barry K."/>
            <person name="Lindquist E."/>
            <person name="LaButti K."/>
            <person name="Lapidus A."/>
            <person name="Lucas S."/>
            <person name="Coutinho P."/>
            <person name="Gong Y."/>
            <person name="Samejima M."/>
            <person name="Mahadevan R."/>
            <person name="Abou-Zaid M."/>
            <person name="de Vries R.P."/>
            <person name="Igarashi K."/>
            <person name="Yadav J.S."/>
            <person name="Grigoriev I.V."/>
            <person name="Master E.R."/>
        </authorList>
    </citation>
    <scope>NUCLEOTIDE SEQUENCE [LARGE SCALE GENOMIC DNA]</scope>
    <source>
        <strain evidence="2 3">HHB-10118-sp</strain>
    </source>
</reference>
<proteinExistence type="predicted"/>
<protein>
    <submittedName>
        <fullName evidence="2">Uncharacterized protein</fullName>
    </submittedName>
</protein>
<sequence>MALSQYLSDVDKLSVSEWGVRLAKAAEKHTPLDVVTELTARMGPMYQDSTDTWLHEFTSAQAMLSRVLQWYRDLKDYHILHRATLIRERAICDAIASLRVPVSGISSGLLQDFALISTSSGPALKRAPDADRTGQAHSDAASGEDVLFVETQATHYCPDIMPSQNPTRLGQKADDSANKGKGTFAEPEPITADLLQLPVLVAEWKKEGGDAEQAANQHYIDLVASVKFLQVCGITDCPVFGLRSDGPILLLDYAYATPPSGDGTDSVITVCDRNAFQYNLGSPMGVWRFATAMVSINRCHMPRLLHKWEEAQKTYRTAPTVDTPPDHPSRLHGHGLVSKRGPNSNELRKLPRWRTTSDQKAVIQDKVKSLKEKYEREPTANTPEALKVLADIERLLNKEKDEKDGTDGQQTDTGDGKLDAPTNANQASSSRPLARGVKRGPPSESE</sequence>
<feature type="region of interest" description="Disordered" evidence="1">
    <location>
        <begin position="318"/>
        <end position="361"/>
    </location>
</feature>
<dbReference type="HOGENOM" id="CLU_649083_0_0_1"/>
<feature type="region of interest" description="Disordered" evidence="1">
    <location>
        <begin position="159"/>
        <end position="185"/>
    </location>
</feature>
<dbReference type="Proteomes" id="UP000008370">
    <property type="component" value="Unassembled WGS sequence"/>
</dbReference>
<gene>
    <name evidence="2" type="ORF">PHACADRAFT_248126</name>
</gene>